<dbReference type="OrthoDB" id="9802516at2"/>
<dbReference type="RefSeq" id="WP_059075312.1">
    <property type="nucleotide sequence ID" value="NZ_CP011940.1"/>
</dbReference>
<dbReference type="AlphaFoldDB" id="A0A848BVG5"/>
<organism evidence="4 5">
    <name type="scientific">Megasphaera hexanoica</name>
    <dbReference type="NCBI Taxonomy" id="1675036"/>
    <lineage>
        <taxon>Bacteria</taxon>
        <taxon>Bacillati</taxon>
        <taxon>Bacillota</taxon>
        <taxon>Negativicutes</taxon>
        <taxon>Veillonellales</taxon>
        <taxon>Veillonellaceae</taxon>
        <taxon>Megasphaera</taxon>
    </lineage>
</organism>
<evidence type="ECO:0000313" key="3">
    <source>
        <dbReference type="EMBL" id="MFG6273333.1"/>
    </source>
</evidence>
<proteinExistence type="inferred from homology"/>
<sequence length="124" mass="14444">MSDPEKELGKAGEERAALYLKRQCGYRILQRNYRTRLGEIDIIARDCDTIVFVEVKTRRSLCYGYPAEAVAQHKQFKLKITAQSYMARYRLWDVPCRFDVIEVMPGPGGALRLHHIRHAFWPGM</sequence>
<name>A0A848BVG5_9FIRM</name>
<dbReference type="Proteomes" id="UP001605989">
    <property type="component" value="Unassembled WGS sequence"/>
</dbReference>
<dbReference type="KEGG" id="mhw:ACT01_06800"/>
<reference evidence="3 6" key="2">
    <citation type="submission" date="2024-10" db="EMBL/GenBank/DDBJ databases">
        <authorList>
            <person name="Sang B.-I."/>
            <person name="Prabhaharan D."/>
        </authorList>
    </citation>
    <scope>NUCLEOTIDE SEQUENCE [LARGE SCALE GENOMIC DNA]</scope>
    <source>
        <strain evidence="3 6">MH</strain>
    </source>
</reference>
<dbReference type="Pfam" id="PF02021">
    <property type="entry name" value="UPF0102"/>
    <property type="match status" value="1"/>
</dbReference>
<dbReference type="SUPFAM" id="SSF52980">
    <property type="entry name" value="Restriction endonuclease-like"/>
    <property type="match status" value="1"/>
</dbReference>
<gene>
    <name evidence="3" type="ORF">ACGTZG_09050</name>
    <name evidence="4" type="ORF">HF872_06305</name>
</gene>
<dbReference type="NCBIfam" id="TIGR00252">
    <property type="entry name" value="YraN family protein"/>
    <property type="match status" value="1"/>
</dbReference>
<dbReference type="HAMAP" id="MF_00048">
    <property type="entry name" value="UPF0102"/>
    <property type="match status" value="1"/>
</dbReference>
<dbReference type="Proteomes" id="UP000591071">
    <property type="component" value="Unassembled WGS sequence"/>
</dbReference>
<dbReference type="NCBIfam" id="NF009150">
    <property type="entry name" value="PRK12497.1-3"/>
    <property type="match status" value="1"/>
</dbReference>
<protein>
    <recommendedName>
        <fullName evidence="2">UPF0102 protein ACGTZG_09050</fullName>
    </recommendedName>
</protein>
<comment type="caution">
    <text evidence="4">The sequence shown here is derived from an EMBL/GenBank/DDBJ whole genome shotgun (WGS) entry which is preliminary data.</text>
</comment>
<dbReference type="InterPro" id="IPR003509">
    <property type="entry name" value="UPF0102_YraN-like"/>
</dbReference>
<dbReference type="PANTHER" id="PTHR34039">
    <property type="entry name" value="UPF0102 PROTEIN YRAN"/>
    <property type="match status" value="1"/>
</dbReference>
<dbReference type="EMBL" id="JBIEKR010000007">
    <property type="protein sequence ID" value="MFG6273333.1"/>
    <property type="molecule type" value="Genomic_DNA"/>
</dbReference>
<dbReference type="EMBL" id="JABAFG010000008">
    <property type="protein sequence ID" value="NME28234.1"/>
    <property type="molecule type" value="Genomic_DNA"/>
</dbReference>
<evidence type="ECO:0000313" key="5">
    <source>
        <dbReference type="Proteomes" id="UP000591071"/>
    </source>
</evidence>
<evidence type="ECO:0000313" key="6">
    <source>
        <dbReference type="Proteomes" id="UP001605989"/>
    </source>
</evidence>
<evidence type="ECO:0000256" key="2">
    <source>
        <dbReference type="HAMAP-Rule" id="MF_00048"/>
    </source>
</evidence>
<dbReference type="NCBIfam" id="NF009154">
    <property type="entry name" value="PRK12497.3-3"/>
    <property type="match status" value="1"/>
</dbReference>
<evidence type="ECO:0000256" key="1">
    <source>
        <dbReference type="ARBA" id="ARBA00006738"/>
    </source>
</evidence>
<accession>A0A848BVG5</accession>
<dbReference type="Gene3D" id="3.40.1350.10">
    <property type="match status" value="1"/>
</dbReference>
<dbReference type="PANTHER" id="PTHR34039:SF1">
    <property type="entry name" value="UPF0102 PROTEIN YRAN"/>
    <property type="match status" value="1"/>
</dbReference>
<evidence type="ECO:0000313" key="4">
    <source>
        <dbReference type="EMBL" id="NME28234.1"/>
    </source>
</evidence>
<dbReference type="CDD" id="cd20736">
    <property type="entry name" value="PoNe_Nuclease"/>
    <property type="match status" value="1"/>
</dbReference>
<dbReference type="InterPro" id="IPR011335">
    <property type="entry name" value="Restrct_endonuc-II-like"/>
</dbReference>
<reference evidence="4 5" key="1">
    <citation type="submission" date="2020-04" db="EMBL/GenBank/DDBJ databases">
        <authorList>
            <person name="Hitch T.C.A."/>
            <person name="Wylensek D."/>
            <person name="Clavel T."/>
        </authorList>
    </citation>
    <scope>NUCLEOTIDE SEQUENCE [LARGE SCALE GENOMIC DNA]</scope>
    <source>
        <strain evidence="4 5">Oil-RF-744-FAT-WT-6-1</strain>
    </source>
</reference>
<keyword evidence="6" id="KW-1185">Reference proteome</keyword>
<dbReference type="InterPro" id="IPR011856">
    <property type="entry name" value="tRNA_endonuc-like_dom_sf"/>
</dbReference>
<comment type="similarity">
    <text evidence="1 2">Belongs to the UPF0102 family.</text>
</comment>
<dbReference type="GO" id="GO:0003676">
    <property type="term" value="F:nucleic acid binding"/>
    <property type="evidence" value="ECO:0007669"/>
    <property type="project" value="InterPro"/>
</dbReference>